<dbReference type="InterPro" id="IPR023210">
    <property type="entry name" value="NADP_OxRdtase_dom"/>
</dbReference>
<evidence type="ECO:0000256" key="1">
    <source>
        <dbReference type="ARBA" id="ARBA00007905"/>
    </source>
</evidence>
<keyword evidence="3" id="KW-0560">Oxidoreductase</keyword>
<evidence type="ECO:0000256" key="2">
    <source>
        <dbReference type="ARBA" id="ARBA00022857"/>
    </source>
</evidence>
<dbReference type="AlphaFoldDB" id="A0A7S1JXA7"/>
<evidence type="ECO:0000313" key="8">
    <source>
        <dbReference type="EMBL" id="CAD9056479.1"/>
    </source>
</evidence>
<evidence type="ECO:0000256" key="5">
    <source>
        <dbReference type="PIRSR" id="PIRSR000097-2"/>
    </source>
</evidence>
<dbReference type="PANTHER" id="PTHR43827">
    <property type="entry name" value="2,5-DIKETO-D-GLUCONIC ACID REDUCTASE"/>
    <property type="match status" value="1"/>
</dbReference>
<dbReference type="Pfam" id="PF00248">
    <property type="entry name" value="Aldo_ket_red"/>
    <property type="match status" value="1"/>
</dbReference>
<name>A0A7S1JXA7_9ALVE</name>
<evidence type="ECO:0000256" key="4">
    <source>
        <dbReference type="PIRSR" id="PIRSR000097-1"/>
    </source>
</evidence>
<reference evidence="8" key="1">
    <citation type="submission" date="2021-01" db="EMBL/GenBank/DDBJ databases">
        <authorList>
            <person name="Corre E."/>
            <person name="Pelletier E."/>
            <person name="Niang G."/>
            <person name="Scheremetjew M."/>
            <person name="Finn R."/>
            <person name="Kale V."/>
            <person name="Holt S."/>
            <person name="Cochrane G."/>
            <person name="Meng A."/>
            <person name="Brown T."/>
            <person name="Cohen L."/>
        </authorList>
    </citation>
    <scope>NUCLEOTIDE SEQUENCE</scope>
    <source>
        <strain evidence="8">CCMP3346</strain>
    </source>
</reference>
<protein>
    <recommendedName>
        <fullName evidence="7">NADP-dependent oxidoreductase domain-containing protein</fullName>
    </recommendedName>
</protein>
<dbReference type="GO" id="GO:0016616">
    <property type="term" value="F:oxidoreductase activity, acting on the CH-OH group of donors, NAD or NADP as acceptor"/>
    <property type="evidence" value="ECO:0007669"/>
    <property type="project" value="UniProtKB-ARBA"/>
</dbReference>
<proteinExistence type="inferred from homology"/>
<dbReference type="InterPro" id="IPR018170">
    <property type="entry name" value="Aldo/ket_reductase_CS"/>
</dbReference>
<dbReference type="PRINTS" id="PR00069">
    <property type="entry name" value="ALDKETRDTASE"/>
</dbReference>
<dbReference type="PROSITE" id="PS00062">
    <property type="entry name" value="ALDOKETO_REDUCTASE_2"/>
    <property type="match status" value="1"/>
</dbReference>
<dbReference type="PROSITE" id="PS00063">
    <property type="entry name" value="ALDOKETO_REDUCTASE_3"/>
    <property type="match status" value="1"/>
</dbReference>
<feature type="active site" description="Proton donor" evidence="4">
    <location>
        <position position="51"/>
    </location>
</feature>
<dbReference type="PIRSF" id="PIRSF000097">
    <property type="entry name" value="AKR"/>
    <property type="match status" value="1"/>
</dbReference>
<dbReference type="Gene3D" id="3.20.20.100">
    <property type="entry name" value="NADP-dependent oxidoreductase domain"/>
    <property type="match status" value="1"/>
</dbReference>
<evidence type="ECO:0000256" key="3">
    <source>
        <dbReference type="ARBA" id="ARBA00023002"/>
    </source>
</evidence>
<dbReference type="EMBL" id="HBGB01019990">
    <property type="protein sequence ID" value="CAD9056479.1"/>
    <property type="molecule type" value="Transcribed_RNA"/>
</dbReference>
<feature type="domain" description="NADP-dependent oxidoreductase" evidence="7">
    <location>
        <begin position="18"/>
        <end position="286"/>
    </location>
</feature>
<organism evidence="8">
    <name type="scientific">Vitrella brassicaformis</name>
    <dbReference type="NCBI Taxonomy" id="1169539"/>
    <lineage>
        <taxon>Eukaryota</taxon>
        <taxon>Sar</taxon>
        <taxon>Alveolata</taxon>
        <taxon>Colpodellida</taxon>
        <taxon>Vitrellaceae</taxon>
        <taxon>Vitrella</taxon>
    </lineage>
</organism>
<comment type="similarity">
    <text evidence="1">Belongs to the aldo/keto reductase family.</text>
</comment>
<dbReference type="InterPro" id="IPR036812">
    <property type="entry name" value="NAD(P)_OxRdtase_dom_sf"/>
</dbReference>
<dbReference type="PANTHER" id="PTHR43827:SF3">
    <property type="entry name" value="NADP-DEPENDENT OXIDOREDUCTASE DOMAIN-CONTAINING PROTEIN"/>
    <property type="match status" value="1"/>
</dbReference>
<feature type="binding site" evidence="5">
    <location>
        <position position="111"/>
    </location>
    <ligand>
        <name>substrate</name>
    </ligand>
</feature>
<evidence type="ECO:0000259" key="7">
    <source>
        <dbReference type="Pfam" id="PF00248"/>
    </source>
</evidence>
<sequence>MDERKTVCIGEGIEMPRVGFGTYRLQGHECEVAVEAALECGYRLIDTASIYKNEEHVKAALSRWRSRHGGEHVCITSKASPYEMGFDKTYAACLQSLRRLGVEQLDLYLLHWPGVAKRQHMDAVHRKARHESWKALECLCRDNKVRAIGVSNFNPSHLDALYEDGIGIPPAVNQVEFHPFCLRRDLLAWLPPRDKTSGADAPAFAPLVIQGYASLGSGDSALLTHPAVLRVASECHRTPAQVLLRWSLQHGVPVIPRSAHTDRIRGNLQVYDFRLSEAQMGVLDGLQQSASRRFCWDSTTVL</sequence>
<feature type="site" description="Lowers pKa of active site Tyr" evidence="6">
    <location>
        <position position="78"/>
    </location>
</feature>
<gene>
    <name evidence="8" type="ORF">VBRA1451_LOCUS11544</name>
</gene>
<accession>A0A7S1JXA7</accession>
<dbReference type="SUPFAM" id="SSF51430">
    <property type="entry name" value="NAD(P)-linked oxidoreductase"/>
    <property type="match status" value="1"/>
</dbReference>
<keyword evidence="2" id="KW-0521">NADP</keyword>
<evidence type="ECO:0000256" key="6">
    <source>
        <dbReference type="PIRSR" id="PIRSR000097-3"/>
    </source>
</evidence>
<dbReference type="InterPro" id="IPR020471">
    <property type="entry name" value="AKR"/>
</dbReference>